<feature type="non-terminal residue" evidence="1">
    <location>
        <position position="122"/>
    </location>
</feature>
<proteinExistence type="predicted"/>
<dbReference type="AlphaFoldDB" id="A0AAD6X8E0"/>
<gene>
    <name evidence="1" type="ORF">C8F04DRAFT_904939</name>
</gene>
<evidence type="ECO:0000313" key="1">
    <source>
        <dbReference type="EMBL" id="KAJ7042938.1"/>
    </source>
</evidence>
<comment type="caution">
    <text evidence="1">The sequence shown here is derived from an EMBL/GenBank/DDBJ whole genome shotgun (WGS) entry which is preliminary data.</text>
</comment>
<evidence type="ECO:0000313" key="2">
    <source>
        <dbReference type="Proteomes" id="UP001218188"/>
    </source>
</evidence>
<dbReference type="Proteomes" id="UP001218188">
    <property type="component" value="Unassembled WGS sequence"/>
</dbReference>
<accession>A0AAD6X8E0</accession>
<reference evidence="1" key="1">
    <citation type="submission" date="2023-03" db="EMBL/GenBank/DDBJ databases">
        <title>Massive genome expansion in bonnet fungi (Mycena s.s.) driven by repeated elements and novel gene families across ecological guilds.</title>
        <authorList>
            <consortium name="Lawrence Berkeley National Laboratory"/>
            <person name="Harder C.B."/>
            <person name="Miyauchi S."/>
            <person name="Viragh M."/>
            <person name="Kuo A."/>
            <person name="Thoen E."/>
            <person name="Andreopoulos B."/>
            <person name="Lu D."/>
            <person name="Skrede I."/>
            <person name="Drula E."/>
            <person name="Henrissat B."/>
            <person name="Morin E."/>
            <person name="Kohler A."/>
            <person name="Barry K."/>
            <person name="LaButti K."/>
            <person name="Morin E."/>
            <person name="Salamov A."/>
            <person name="Lipzen A."/>
            <person name="Mereny Z."/>
            <person name="Hegedus B."/>
            <person name="Baldrian P."/>
            <person name="Stursova M."/>
            <person name="Weitz H."/>
            <person name="Taylor A."/>
            <person name="Grigoriev I.V."/>
            <person name="Nagy L.G."/>
            <person name="Martin F."/>
            <person name="Kauserud H."/>
        </authorList>
    </citation>
    <scope>NUCLEOTIDE SEQUENCE</scope>
    <source>
        <strain evidence="1">CBHHK200</strain>
    </source>
</reference>
<keyword evidence="2" id="KW-1185">Reference proteome</keyword>
<organism evidence="1 2">
    <name type="scientific">Mycena alexandri</name>
    <dbReference type="NCBI Taxonomy" id="1745969"/>
    <lineage>
        <taxon>Eukaryota</taxon>
        <taxon>Fungi</taxon>
        <taxon>Dikarya</taxon>
        <taxon>Basidiomycota</taxon>
        <taxon>Agaricomycotina</taxon>
        <taxon>Agaricomycetes</taxon>
        <taxon>Agaricomycetidae</taxon>
        <taxon>Agaricales</taxon>
        <taxon>Marasmiineae</taxon>
        <taxon>Mycenaceae</taxon>
        <taxon>Mycena</taxon>
    </lineage>
</organism>
<dbReference type="EMBL" id="JARJCM010000011">
    <property type="protein sequence ID" value="KAJ7042938.1"/>
    <property type="molecule type" value="Genomic_DNA"/>
</dbReference>
<protein>
    <submittedName>
        <fullName evidence="1">Uncharacterized protein</fullName>
    </submittedName>
</protein>
<sequence>MRGVPVQHTDWLRRRYAQREGRMTFGDFTSGTFTIEGGLDQGDPHSGFLYLVYNGDLADIPKPAKGENGVVFVDDKTLVTVGKTFKVTHRKLRDIVERKDGVNDWGTDHNALFGPAKYQLLD</sequence>
<name>A0AAD6X8E0_9AGAR</name>